<reference evidence="3" key="2">
    <citation type="submission" date="2023-05" db="EMBL/GenBank/DDBJ databases">
        <authorList>
            <person name="Schelkunov M.I."/>
        </authorList>
    </citation>
    <scope>NUCLEOTIDE SEQUENCE</scope>
    <source>
        <strain evidence="3">Hsosn_3</strain>
        <tissue evidence="3">Leaf</tissue>
    </source>
</reference>
<dbReference type="PANTHER" id="PTHR35546:SF134">
    <property type="entry name" value="F-BOX ASSOCIATED DOMAIN-CONTAINING PROTEIN"/>
    <property type="match status" value="1"/>
</dbReference>
<sequence>MSQQLFSRSLSNSMVKSSPECAPSVEEVISNQDLLFEILLRVPVRSLMCLILVSKQWLSLITSNSFSILHRRRRRTTAIFLHSEFLLMKGYEHMKFIHLDLDCVNKNKNHRKFSSDNNPFRSSTFSHDPFYPKGVCVVQSCHGLLLCRSGILVSKVNHHQGLFYYYVYNPTTNQVVTIDRIWDSKIAIHASVLCYEPAKAPYFKVVFCVNISPEHNPKQRQIEIYTSETGTWKVSNLVPAPGLFTCYCAYFEGCIYWLTEENTMCSYDVNEERQSTLPKPPRRRKFRLIRRYLYFGESAGHLHLAEVLPCATSLDVYELNCDRSGWFLKYEVDLTRLAKVFPEMTNNKRTIDDEYAFAVLSLVRRREDFNEDSVLVLEIPGKVIVYNLVDQTCKVVWNFCEAKNARLWLCGIHKAMDYIESLARVTTGSACS</sequence>
<proteinExistence type="predicted"/>
<dbReference type="Pfam" id="PF00646">
    <property type="entry name" value="F-box"/>
    <property type="match status" value="1"/>
</dbReference>
<dbReference type="InterPro" id="IPR017451">
    <property type="entry name" value="F-box-assoc_interact_dom"/>
</dbReference>
<dbReference type="Pfam" id="PF24750">
    <property type="entry name" value="b-prop_At3g26010-like"/>
    <property type="match status" value="1"/>
</dbReference>
<dbReference type="SUPFAM" id="SSF81383">
    <property type="entry name" value="F-box domain"/>
    <property type="match status" value="1"/>
</dbReference>
<feature type="domain" description="F-box protein At3g26010-like beta-propeller" evidence="2">
    <location>
        <begin position="136"/>
        <end position="342"/>
    </location>
</feature>
<name>A0AAD8GZL3_9APIA</name>
<feature type="domain" description="F-box" evidence="1">
    <location>
        <begin position="33"/>
        <end position="66"/>
    </location>
</feature>
<dbReference type="EMBL" id="JAUIZM010000011">
    <property type="protein sequence ID" value="KAK1356953.1"/>
    <property type="molecule type" value="Genomic_DNA"/>
</dbReference>
<organism evidence="3 4">
    <name type="scientific">Heracleum sosnowskyi</name>
    <dbReference type="NCBI Taxonomy" id="360622"/>
    <lineage>
        <taxon>Eukaryota</taxon>
        <taxon>Viridiplantae</taxon>
        <taxon>Streptophyta</taxon>
        <taxon>Embryophyta</taxon>
        <taxon>Tracheophyta</taxon>
        <taxon>Spermatophyta</taxon>
        <taxon>Magnoliopsida</taxon>
        <taxon>eudicotyledons</taxon>
        <taxon>Gunneridae</taxon>
        <taxon>Pentapetalae</taxon>
        <taxon>asterids</taxon>
        <taxon>campanulids</taxon>
        <taxon>Apiales</taxon>
        <taxon>Apiaceae</taxon>
        <taxon>Apioideae</taxon>
        <taxon>apioid superclade</taxon>
        <taxon>Tordylieae</taxon>
        <taxon>Tordyliinae</taxon>
        <taxon>Heracleum</taxon>
    </lineage>
</organism>
<dbReference type="Proteomes" id="UP001237642">
    <property type="component" value="Unassembled WGS sequence"/>
</dbReference>
<accession>A0AAD8GZL3</accession>
<dbReference type="InterPro" id="IPR036047">
    <property type="entry name" value="F-box-like_dom_sf"/>
</dbReference>
<dbReference type="NCBIfam" id="TIGR01640">
    <property type="entry name" value="F_box_assoc_1"/>
    <property type="match status" value="1"/>
</dbReference>
<evidence type="ECO:0000313" key="4">
    <source>
        <dbReference type="Proteomes" id="UP001237642"/>
    </source>
</evidence>
<dbReference type="InterPro" id="IPR011043">
    <property type="entry name" value="Gal_Oxase/kelch_b-propeller"/>
</dbReference>
<dbReference type="PANTHER" id="PTHR35546">
    <property type="entry name" value="F-BOX PROTEIN INTERACTION DOMAIN PROTEIN-RELATED"/>
    <property type="match status" value="1"/>
</dbReference>
<reference evidence="3" key="1">
    <citation type="submission" date="2023-02" db="EMBL/GenBank/DDBJ databases">
        <title>Genome of toxic invasive species Heracleum sosnowskyi carries increased number of genes despite the absence of recent whole-genome duplications.</title>
        <authorList>
            <person name="Schelkunov M."/>
            <person name="Shtratnikova V."/>
            <person name="Makarenko M."/>
            <person name="Klepikova A."/>
            <person name="Omelchenko D."/>
            <person name="Novikova G."/>
            <person name="Obukhova E."/>
            <person name="Bogdanov V."/>
            <person name="Penin A."/>
            <person name="Logacheva M."/>
        </authorList>
    </citation>
    <scope>NUCLEOTIDE SEQUENCE</scope>
    <source>
        <strain evidence="3">Hsosn_3</strain>
        <tissue evidence="3">Leaf</tissue>
    </source>
</reference>
<dbReference type="AlphaFoldDB" id="A0AAD8GZL3"/>
<gene>
    <name evidence="3" type="ORF">POM88_050209</name>
</gene>
<dbReference type="InterPro" id="IPR056592">
    <property type="entry name" value="Beta-prop_At3g26010-like"/>
</dbReference>
<keyword evidence="4" id="KW-1185">Reference proteome</keyword>
<evidence type="ECO:0000313" key="3">
    <source>
        <dbReference type="EMBL" id="KAK1356953.1"/>
    </source>
</evidence>
<evidence type="ECO:0000259" key="1">
    <source>
        <dbReference type="Pfam" id="PF00646"/>
    </source>
</evidence>
<evidence type="ECO:0000259" key="2">
    <source>
        <dbReference type="Pfam" id="PF24750"/>
    </source>
</evidence>
<comment type="caution">
    <text evidence="3">The sequence shown here is derived from an EMBL/GenBank/DDBJ whole genome shotgun (WGS) entry which is preliminary data.</text>
</comment>
<protein>
    <submittedName>
        <fullName evidence="3">F-box domain-containing protein</fullName>
    </submittedName>
</protein>
<dbReference type="SUPFAM" id="SSF50965">
    <property type="entry name" value="Galactose oxidase, central domain"/>
    <property type="match status" value="1"/>
</dbReference>
<dbReference type="InterPro" id="IPR001810">
    <property type="entry name" value="F-box_dom"/>
</dbReference>
<dbReference type="InterPro" id="IPR055290">
    <property type="entry name" value="At3g26010-like"/>
</dbReference>